<proteinExistence type="inferred from homology"/>
<evidence type="ECO:0000256" key="7">
    <source>
        <dbReference type="SAM" id="Phobius"/>
    </source>
</evidence>
<protein>
    <submittedName>
        <fullName evidence="8">Chromate efflux transporter</fullName>
    </submittedName>
</protein>
<gene>
    <name evidence="8" type="primary">chrA</name>
    <name evidence="8" type="ORF">ACFORG_21650</name>
</gene>
<reference evidence="9" key="1">
    <citation type="journal article" date="2019" name="Int. J. Syst. Evol. Microbiol.">
        <title>The Global Catalogue of Microorganisms (GCM) 10K type strain sequencing project: providing services to taxonomists for standard genome sequencing and annotation.</title>
        <authorList>
            <consortium name="The Broad Institute Genomics Platform"/>
            <consortium name="The Broad Institute Genome Sequencing Center for Infectious Disease"/>
            <person name="Wu L."/>
            <person name="Ma J."/>
        </authorList>
    </citation>
    <scope>NUCLEOTIDE SEQUENCE [LARGE SCALE GENOMIC DNA]</scope>
    <source>
        <strain evidence="9">KCTC 42911</strain>
    </source>
</reference>
<keyword evidence="6 7" id="KW-0472">Membrane</keyword>
<evidence type="ECO:0000313" key="8">
    <source>
        <dbReference type="EMBL" id="MFC3616357.1"/>
    </source>
</evidence>
<evidence type="ECO:0000256" key="3">
    <source>
        <dbReference type="ARBA" id="ARBA00022475"/>
    </source>
</evidence>
<accession>A0ABV7TL58</accession>
<comment type="subcellular location">
    <subcellularLocation>
        <location evidence="1">Cell membrane</location>
        <topology evidence="1">Multi-pass membrane protein</topology>
    </subcellularLocation>
</comment>
<keyword evidence="5 7" id="KW-1133">Transmembrane helix</keyword>
<comment type="caution">
    <text evidence="8">The sequence shown here is derived from an EMBL/GenBank/DDBJ whole genome shotgun (WGS) entry which is preliminary data.</text>
</comment>
<feature type="transmembrane region" description="Helical" evidence="7">
    <location>
        <begin position="224"/>
        <end position="242"/>
    </location>
</feature>
<feature type="transmembrane region" description="Helical" evidence="7">
    <location>
        <begin position="292"/>
        <end position="314"/>
    </location>
</feature>
<dbReference type="Pfam" id="PF02417">
    <property type="entry name" value="Chromate_transp"/>
    <property type="match status" value="2"/>
</dbReference>
<dbReference type="InterPro" id="IPR014047">
    <property type="entry name" value="Chr_Tranpt_l_chain"/>
</dbReference>
<evidence type="ECO:0000256" key="4">
    <source>
        <dbReference type="ARBA" id="ARBA00022692"/>
    </source>
</evidence>
<feature type="transmembrane region" description="Helical" evidence="7">
    <location>
        <begin position="108"/>
        <end position="128"/>
    </location>
</feature>
<comment type="similarity">
    <text evidence="2">Belongs to the chromate ion transporter (CHR) (TC 2.A.51) family.</text>
</comment>
<name>A0ABV7TL58_9RHOB</name>
<dbReference type="RefSeq" id="WP_386737670.1">
    <property type="nucleotide sequence ID" value="NZ_JBHRXI010000049.1"/>
</dbReference>
<feature type="transmembrane region" description="Helical" evidence="7">
    <location>
        <begin position="335"/>
        <end position="356"/>
    </location>
</feature>
<dbReference type="PANTHER" id="PTHR33567:SF3">
    <property type="entry name" value="CHROMATE ION TRANSPORTER (EUROFUNG)"/>
    <property type="match status" value="1"/>
</dbReference>
<feature type="transmembrane region" description="Helical" evidence="7">
    <location>
        <begin position="149"/>
        <end position="172"/>
    </location>
</feature>
<dbReference type="PANTHER" id="PTHR33567">
    <property type="entry name" value="CHROMATE ION TRANSPORTER (EUROFUNG)"/>
    <property type="match status" value="1"/>
</dbReference>
<evidence type="ECO:0000313" key="9">
    <source>
        <dbReference type="Proteomes" id="UP001595629"/>
    </source>
</evidence>
<feature type="transmembrane region" description="Helical" evidence="7">
    <location>
        <begin position="399"/>
        <end position="415"/>
    </location>
</feature>
<keyword evidence="4 7" id="KW-0812">Transmembrane</keyword>
<sequence length="416" mass="44600">MKVTSRDLIEVFGRIGLLSFGGPAAQIALMHRELVERRNWLDEQIFLRALSLCMMLPGPEAMQLATYAGWRLRGVPGGLIAGTLFILPGAVVIAGLFAVYVTLGIQPLVQAAFLGIKAAVIVIVLQALRNLARKALTSKTAWVMAGMSFTAIYVLDLPFPLIIATAALWGFARTPTVEEPSDQVSQVAATPFRTVVTWLPLWLGPLAALKLLGPDILAETGWFFAKLAVVTFGGAYAVLAYMTQTVVQDYGWITTAQMIDALGLAETTPGPLILVTQFVAMLAGYGTGGLPLAFAAGCVALWATFVPCFLWIFLSAPYLERISANARLEAALKGITAAVVGVILNLSIWFALHVLFGNLVEATLGPVKLSVPDISQLDLKALILTLAAVILLIWFKRSLGFTLFLLALAGMALYLV</sequence>
<dbReference type="NCBIfam" id="TIGR00937">
    <property type="entry name" value="2A51"/>
    <property type="match status" value="1"/>
</dbReference>
<dbReference type="Proteomes" id="UP001595629">
    <property type="component" value="Unassembled WGS sequence"/>
</dbReference>
<dbReference type="EMBL" id="JBHRXI010000049">
    <property type="protein sequence ID" value="MFC3616357.1"/>
    <property type="molecule type" value="Genomic_DNA"/>
</dbReference>
<evidence type="ECO:0000256" key="1">
    <source>
        <dbReference type="ARBA" id="ARBA00004651"/>
    </source>
</evidence>
<evidence type="ECO:0000256" key="6">
    <source>
        <dbReference type="ARBA" id="ARBA00023136"/>
    </source>
</evidence>
<evidence type="ECO:0000256" key="5">
    <source>
        <dbReference type="ARBA" id="ARBA00022989"/>
    </source>
</evidence>
<feature type="transmembrane region" description="Helical" evidence="7">
    <location>
        <begin position="376"/>
        <end position="394"/>
    </location>
</feature>
<feature type="transmembrane region" description="Helical" evidence="7">
    <location>
        <begin position="79"/>
        <end position="102"/>
    </location>
</feature>
<keyword evidence="9" id="KW-1185">Reference proteome</keyword>
<keyword evidence="3" id="KW-1003">Cell membrane</keyword>
<evidence type="ECO:0000256" key="2">
    <source>
        <dbReference type="ARBA" id="ARBA00005262"/>
    </source>
</evidence>
<dbReference type="PIRSF" id="PIRSF004810">
    <property type="entry name" value="ChrA"/>
    <property type="match status" value="1"/>
</dbReference>
<organism evidence="8 9">
    <name type="scientific">Lutimaribacter marinistellae</name>
    <dbReference type="NCBI Taxonomy" id="1820329"/>
    <lineage>
        <taxon>Bacteria</taxon>
        <taxon>Pseudomonadati</taxon>
        <taxon>Pseudomonadota</taxon>
        <taxon>Alphaproteobacteria</taxon>
        <taxon>Rhodobacterales</taxon>
        <taxon>Roseobacteraceae</taxon>
        <taxon>Lutimaribacter</taxon>
    </lineage>
</organism>
<dbReference type="InterPro" id="IPR003370">
    <property type="entry name" value="Chromate_transpt"/>
</dbReference>